<organism evidence="1 2">
    <name type="scientific">Ceratobasidium theobromae</name>
    <dbReference type="NCBI Taxonomy" id="1582974"/>
    <lineage>
        <taxon>Eukaryota</taxon>
        <taxon>Fungi</taxon>
        <taxon>Dikarya</taxon>
        <taxon>Basidiomycota</taxon>
        <taxon>Agaricomycotina</taxon>
        <taxon>Agaricomycetes</taxon>
        <taxon>Cantharellales</taxon>
        <taxon>Ceratobasidiaceae</taxon>
        <taxon>Ceratobasidium</taxon>
    </lineage>
</organism>
<keyword evidence="2" id="KW-1185">Reference proteome</keyword>
<dbReference type="AlphaFoldDB" id="A0A5N5QA26"/>
<evidence type="ECO:0000313" key="1">
    <source>
        <dbReference type="EMBL" id="KAB5588479.1"/>
    </source>
</evidence>
<evidence type="ECO:0000313" key="2">
    <source>
        <dbReference type="Proteomes" id="UP000383932"/>
    </source>
</evidence>
<accession>A0A5N5QA26</accession>
<dbReference type="Proteomes" id="UP000383932">
    <property type="component" value="Unassembled WGS sequence"/>
</dbReference>
<reference evidence="1 2" key="1">
    <citation type="journal article" date="2019" name="Fungal Biol. Biotechnol.">
        <title>Draft genome sequence of fastidious pathogen Ceratobasidium theobromae, which causes vascular-streak dieback in Theobroma cacao.</title>
        <authorList>
            <person name="Ali S.S."/>
            <person name="Asman A."/>
            <person name="Shao J."/>
            <person name="Firmansyah A.P."/>
            <person name="Susilo A.W."/>
            <person name="Rosmana A."/>
            <person name="McMahon P."/>
            <person name="Junaid M."/>
            <person name="Guest D."/>
            <person name="Kheng T.Y."/>
            <person name="Meinhardt L.W."/>
            <person name="Bailey B.A."/>
        </authorList>
    </citation>
    <scope>NUCLEOTIDE SEQUENCE [LARGE SCALE GENOMIC DNA]</scope>
    <source>
        <strain evidence="1 2">CT2</strain>
    </source>
</reference>
<protein>
    <submittedName>
        <fullName evidence="1">Uncharacterized protein</fullName>
    </submittedName>
</protein>
<gene>
    <name evidence="1" type="ORF">CTheo_8083</name>
</gene>
<name>A0A5N5QA26_9AGAM</name>
<sequence>MAEANFFPDSVSAKFTLNAQNVRLDSEEGLPPFIGRVVETFSGLDILPLEIPGTVKYDKKSPPAGSAIARFSIQESDKRLLIIFLPKGADIPNALFLSEQEHGPMPPIKLAEGEWTFDFN</sequence>
<comment type="caution">
    <text evidence="1">The sequence shown here is derived from an EMBL/GenBank/DDBJ whole genome shotgun (WGS) entry which is preliminary data.</text>
</comment>
<proteinExistence type="predicted"/>
<dbReference type="EMBL" id="SSOP01000444">
    <property type="protein sequence ID" value="KAB5588479.1"/>
    <property type="molecule type" value="Genomic_DNA"/>
</dbReference>